<dbReference type="Proteomes" id="UP001497525">
    <property type="component" value="Unassembled WGS sequence"/>
</dbReference>
<reference evidence="1" key="1">
    <citation type="submission" date="2024-06" db="EMBL/GenBank/DDBJ databases">
        <authorList>
            <person name="Liu X."/>
            <person name="Lenzi L."/>
            <person name="Haldenby T S."/>
            <person name="Uol C."/>
        </authorList>
    </citation>
    <scope>NUCLEOTIDE SEQUENCE</scope>
</reference>
<dbReference type="AlphaFoldDB" id="A0AAV2TVN7"/>
<accession>A0AAV2TVN7</accession>
<evidence type="ECO:0000313" key="1">
    <source>
        <dbReference type="EMBL" id="CAL5140933.1"/>
    </source>
</evidence>
<evidence type="ECO:0008006" key="3">
    <source>
        <dbReference type="Google" id="ProtNLM"/>
    </source>
</evidence>
<name>A0AAV2TVN7_CALDB</name>
<proteinExistence type="predicted"/>
<organism evidence="1 2">
    <name type="scientific">Calicophoron daubneyi</name>
    <name type="common">Rumen fluke</name>
    <name type="synonym">Paramphistomum daubneyi</name>
    <dbReference type="NCBI Taxonomy" id="300641"/>
    <lineage>
        <taxon>Eukaryota</taxon>
        <taxon>Metazoa</taxon>
        <taxon>Spiralia</taxon>
        <taxon>Lophotrochozoa</taxon>
        <taxon>Platyhelminthes</taxon>
        <taxon>Trematoda</taxon>
        <taxon>Digenea</taxon>
        <taxon>Plagiorchiida</taxon>
        <taxon>Pronocephalata</taxon>
        <taxon>Paramphistomoidea</taxon>
        <taxon>Paramphistomidae</taxon>
        <taxon>Calicophoron</taxon>
    </lineage>
</organism>
<evidence type="ECO:0000313" key="2">
    <source>
        <dbReference type="Proteomes" id="UP001497525"/>
    </source>
</evidence>
<sequence>MEIRSNTNSSCAVDRPWSADFERTTPIICTRMSYFQNCSHSARRKFHPKDNIAIRKVPFARNSSYRSDYKANVEGFVDVGEYVANSRNDERKCTCGAQECDKMPVSHKQLIRNLKTFI</sequence>
<gene>
    <name evidence="1" type="ORF">CDAUBV1_LOCUS16228</name>
</gene>
<comment type="caution">
    <text evidence="1">The sequence shown here is derived from an EMBL/GenBank/DDBJ whole genome shotgun (WGS) entry which is preliminary data.</text>
</comment>
<protein>
    <recommendedName>
        <fullName evidence="3">Post-SET domain-containing protein</fullName>
    </recommendedName>
</protein>
<dbReference type="EMBL" id="CAXLJL010000811">
    <property type="protein sequence ID" value="CAL5140933.1"/>
    <property type="molecule type" value="Genomic_DNA"/>
</dbReference>